<sequence length="144" mass="16787">MNQINLPPNVRIIAGYPGVGKTELAKQNYAFVDVDHPDLKFKTAEYLALIKQALAIPSVTVMVPTWPQLREALVAEGLEYALFYPSRDLKFDYNKRYVNRGTRKDMVDQLWWDWEHTLNSCEQDPTPYKVEMKQSQARLSDYFL</sequence>
<dbReference type="InterPro" id="IPR027417">
    <property type="entry name" value="P-loop_NTPase"/>
</dbReference>
<dbReference type="GO" id="GO:0016740">
    <property type="term" value="F:transferase activity"/>
    <property type="evidence" value="ECO:0007669"/>
    <property type="project" value="UniProtKB-KW"/>
</dbReference>
<dbReference type="EMBL" id="BK016086">
    <property type="protein sequence ID" value="DAF93740.1"/>
    <property type="molecule type" value="Genomic_DNA"/>
</dbReference>
<reference evidence="1" key="1">
    <citation type="journal article" date="2021" name="Proc. Natl. Acad. Sci. U.S.A.">
        <title>A Catalog of Tens of Thousands of Viruses from Human Metagenomes Reveals Hidden Associations with Chronic Diseases.</title>
        <authorList>
            <person name="Tisza M.J."/>
            <person name="Buck C.B."/>
        </authorList>
    </citation>
    <scope>NUCLEOTIDE SEQUENCE</scope>
    <source>
        <strain evidence="1">Ctshb19</strain>
    </source>
</reference>
<dbReference type="SUPFAM" id="SSF52540">
    <property type="entry name" value="P-loop containing nucleoside triphosphate hydrolases"/>
    <property type="match status" value="1"/>
</dbReference>
<keyword evidence="1" id="KW-0808">Transferase</keyword>
<evidence type="ECO:0000313" key="1">
    <source>
        <dbReference type="EMBL" id="DAF93740.1"/>
    </source>
</evidence>
<proteinExistence type="predicted"/>
<organism evidence="1">
    <name type="scientific">Myoviridae sp. ctshb19</name>
    <dbReference type="NCBI Taxonomy" id="2825194"/>
    <lineage>
        <taxon>Viruses</taxon>
        <taxon>Duplodnaviria</taxon>
        <taxon>Heunggongvirae</taxon>
        <taxon>Uroviricota</taxon>
        <taxon>Caudoviricetes</taxon>
    </lineage>
</organism>
<name>A0A8S5UH27_9CAUD</name>
<accession>A0A8S5UH27</accession>
<protein>
    <submittedName>
        <fullName evidence="1">Isopentenyl transferase</fullName>
    </submittedName>
</protein>